<accession>A0ABW3H144</accession>
<organism evidence="3 4">
    <name type="scientific">Sphingomonas canadensis</name>
    <dbReference type="NCBI Taxonomy" id="1219257"/>
    <lineage>
        <taxon>Bacteria</taxon>
        <taxon>Pseudomonadati</taxon>
        <taxon>Pseudomonadota</taxon>
        <taxon>Alphaproteobacteria</taxon>
        <taxon>Sphingomonadales</taxon>
        <taxon>Sphingomonadaceae</taxon>
        <taxon>Sphingomonas</taxon>
    </lineage>
</organism>
<name>A0ABW3H144_9SPHN</name>
<feature type="transmembrane region" description="Helical" evidence="2">
    <location>
        <begin position="62"/>
        <end position="83"/>
    </location>
</feature>
<sequence length="334" mass="37125">MTELGESVPEYAEEWEDEEDEETRWPWWRALIGILITTFLMIVIVANTDISGRNLPTNRTDMLGFVAGYAGGLALFWYLILYFTALRRVVIPWKVASALIVLALTVLLTFGRIGVALKKAQGDMFAASQAMRDALDGNEVAAAPAGDRSLNGLIRDFVHGQQRDVLAYAAEVDAAGFEALANAATLKANPSVLKDCGKLNALSTSVDTYRDRWRARVATLRSGMEAIDVPQSYRDGLLEGFDGPAARNRAGIERAYEIEKLMVAEMIKRCRVLARGRWRPQGANFQFTNARDMTEFNAAHSELMRLVAEQESLQRNSAAATRKALDDVERHRKP</sequence>
<evidence type="ECO:0000256" key="1">
    <source>
        <dbReference type="SAM" id="MobiDB-lite"/>
    </source>
</evidence>
<keyword evidence="2" id="KW-0472">Membrane</keyword>
<keyword evidence="2" id="KW-1133">Transmembrane helix</keyword>
<evidence type="ECO:0000313" key="4">
    <source>
        <dbReference type="Proteomes" id="UP001596977"/>
    </source>
</evidence>
<evidence type="ECO:0000256" key="2">
    <source>
        <dbReference type="SAM" id="Phobius"/>
    </source>
</evidence>
<feature type="region of interest" description="Disordered" evidence="1">
    <location>
        <begin position="315"/>
        <end position="334"/>
    </location>
</feature>
<protein>
    <submittedName>
        <fullName evidence="3">Uncharacterized protein</fullName>
    </submittedName>
</protein>
<reference evidence="4" key="1">
    <citation type="journal article" date="2019" name="Int. J. Syst. Evol. Microbiol.">
        <title>The Global Catalogue of Microorganisms (GCM) 10K type strain sequencing project: providing services to taxonomists for standard genome sequencing and annotation.</title>
        <authorList>
            <consortium name="The Broad Institute Genomics Platform"/>
            <consortium name="The Broad Institute Genome Sequencing Center for Infectious Disease"/>
            <person name="Wu L."/>
            <person name="Ma J."/>
        </authorList>
    </citation>
    <scope>NUCLEOTIDE SEQUENCE [LARGE SCALE GENOMIC DNA]</scope>
    <source>
        <strain evidence="4">CCUG 62982</strain>
    </source>
</reference>
<feature type="transmembrane region" description="Helical" evidence="2">
    <location>
        <begin position="27"/>
        <end position="50"/>
    </location>
</feature>
<evidence type="ECO:0000313" key="3">
    <source>
        <dbReference type="EMBL" id="MFD0945143.1"/>
    </source>
</evidence>
<dbReference type="Proteomes" id="UP001596977">
    <property type="component" value="Unassembled WGS sequence"/>
</dbReference>
<keyword evidence="4" id="KW-1185">Reference proteome</keyword>
<feature type="compositionally biased region" description="Basic and acidic residues" evidence="1">
    <location>
        <begin position="323"/>
        <end position="334"/>
    </location>
</feature>
<feature type="transmembrane region" description="Helical" evidence="2">
    <location>
        <begin position="95"/>
        <end position="115"/>
    </location>
</feature>
<dbReference type="RefSeq" id="WP_264942600.1">
    <property type="nucleotide sequence ID" value="NZ_JAPDRA010000001.1"/>
</dbReference>
<gene>
    <name evidence="3" type="ORF">ACFQ1E_02200</name>
</gene>
<comment type="caution">
    <text evidence="3">The sequence shown here is derived from an EMBL/GenBank/DDBJ whole genome shotgun (WGS) entry which is preliminary data.</text>
</comment>
<keyword evidence="2" id="KW-0812">Transmembrane</keyword>
<proteinExistence type="predicted"/>
<dbReference type="EMBL" id="JBHTJG010000001">
    <property type="protein sequence ID" value="MFD0945143.1"/>
    <property type="molecule type" value="Genomic_DNA"/>
</dbReference>